<comment type="caution">
    <text evidence="2">The sequence shown here is derived from an EMBL/GenBank/DDBJ whole genome shotgun (WGS) entry which is preliminary data.</text>
</comment>
<name>A0A8J3F8W3_9BURK</name>
<keyword evidence="3" id="KW-1185">Reference proteome</keyword>
<dbReference type="Proteomes" id="UP000627205">
    <property type="component" value="Unassembled WGS sequence"/>
</dbReference>
<evidence type="ECO:0000313" key="2">
    <source>
        <dbReference type="EMBL" id="GGI53988.1"/>
    </source>
</evidence>
<dbReference type="InterPro" id="IPR022053">
    <property type="entry name" value="DUF3613"/>
</dbReference>
<accession>A0A8J3F8W3</accession>
<gene>
    <name evidence="2" type="ORF">GCM10011430_11620</name>
</gene>
<evidence type="ECO:0000313" key="3">
    <source>
        <dbReference type="Proteomes" id="UP000627205"/>
    </source>
</evidence>
<keyword evidence="1" id="KW-0732">Signal</keyword>
<sequence>MSTRLPHRTVTARAIPATTRRLPAFCLAVLLIACTHYALAQPVSDEVPAAEAAQQTVQQSTNVIGTTTNALLSAQADGSIAGPGLPMLGATGNLSWHRYLDSFKYKIPESFNSKIDEAASSR</sequence>
<organism evidence="2 3">
    <name type="scientific">Oxalicibacterium solurbis</name>
    <dbReference type="NCBI Taxonomy" id="69280"/>
    <lineage>
        <taxon>Bacteria</taxon>
        <taxon>Pseudomonadati</taxon>
        <taxon>Pseudomonadota</taxon>
        <taxon>Betaproteobacteria</taxon>
        <taxon>Burkholderiales</taxon>
        <taxon>Oxalobacteraceae</taxon>
        <taxon>Oxalicibacterium</taxon>
    </lineage>
</organism>
<dbReference type="Pfam" id="PF12266">
    <property type="entry name" value="DUF3613"/>
    <property type="match status" value="1"/>
</dbReference>
<reference evidence="2" key="1">
    <citation type="journal article" date="2014" name="Int. J. Syst. Evol. Microbiol.">
        <title>Complete genome sequence of Corynebacterium casei LMG S-19264T (=DSM 44701T), isolated from a smear-ripened cheese.</title>
        <authorList>
            <consortium name="US DOE Joint Genome Institute (JGI-PGF)"/>
            <person name="Walter F."/>
            <person name="Albersmeier A."/>
            <person name="Kalinowski J."/>
            <person name="Ruckert C."/>
        </authorList>
    </citation>
    <scope>NUCLEOTIDE SEQUENCE</scope>
    <source>
        <strain evidence="2">CCM 7664</strain>
    </source>
</reference>
<protein>
    <recommendedName>
        <fullName evidence="4">DUF3613 domain-containing protein</fullName>
    </recommendedName>
</protein>
<dbReference type="EMBL" id="BMDP01000002">
    <property type="protein sequence ID" value="GGI53988.1"/>
    <property type="molecule type" value="Genomic_DNA"/>
</dbReference>
<evidence type="ECO:0000256" key="1">
    <source>
        <dbReference type="SAM" id="SignalP"/>
    </source>
</evidence>
<dbReference type="RefSeq" id="WP_188420095.1">
    <property type="nucleotide sequence ID" value="NZ_BMDP01000002.1"/>
</dbReference>
<proteinExistence type="predicted"/>
<feature type="chain" id="PRO_5035153399" description="DUF3613 domain-containing protein" evidence="1">
    <location>
        <begin position="41"/>
        <end position="122"/>
    </location>
</feature>
<dbReference type="AlphaFoldDB" id="A0A8J3F8W3"/>
<evidence type="ECO:0008006" key="4">
    <source>
        <dbReference type="Google" id="ProtNLM"/>
    </source>
</evidence>
<feature type="signal peptide" evidence="1">
    <location>
        <begin position="1"/>
        <end position="40"/>
    </location>
</feature>
<dbReference type="PROSITE" id="PS51257">
    <property type="entry name" value="PROKAR_LIPOPROTEIN"/>
    <property type="match status" value="1"/>
</dbReference>
<reference evidence="2" key="2">
    <citation type="submission" date="2020-09" db="EMBL/GenBank/DDBJ databases">
        <authorList>
            <person name="Sun Q."/>
            <person name="Sedlacek I."/>
        </authorList>
    </citation>
    <scope>NUCLEOTIDE SEQUENCE</scope>
    <source>
        <strain evidence="2">CCM 7664</strain>
    </source>
</reference>